<comment type="pathway">
    <text evidence="8">Purine metabolism; IMP biosynthesis via de novo pathway; 5-amino-1-(5-phospho-D-ribosyl)imidazole from N(2)-formyl-N(1)-(5-phospho-D-ribosyl)glycinamide: step 1/2.</text>
</comment>
<dbReference type="InterPro" id="IPR041609">
    <property type="entry name" value="PurL_linker"/>
</dbReference>
<dbReference type="CDD" id="cd02204">
    <property type="entry name" value="PurL_repeat2"/>
    <property type="match status" value="1"/>
</dbReference>
<evidence type="ECO:0000256" key="8">
    <source>
        <dbReference type="HAMAP-Rule" id="MF_00420"/>
    </source>
</evidence>
<dbReference type="AlphaFoldDB" id="A0A3A4R190"/>
<evidence type="ECO:0000259" key="10">
    <source>
        <dbReference type="Pfam" id="PF02769"/>
    </source>
</evidence>
<accession>A0A3A4R190</accession>
<feature type="active site" evidence="8">
    <location>
        <position position="47"/>
    </location>
</feature>
<dbReference type="GO" id="GO:0004642">
    <property type="term" value="F:phosphoribosylformylglycinamidine synthase activity"/>
    <property type="evidence" value="ECO:0007669"/>
    <property type="project" value="UniProtKB-UniRule"/>
</dbReference>
<dbReference type="NCBIfam" id="TIGR01736">
    <property type="entry name" value="FGAM_synth_II"/>
    <property type="match status" value="1"/>
</dbReference>
<evidence type="ECO:0000313" key="12">
    <source>
        <dbReference type="EMBL" id="RJP56577.1"/>
    </source>
</evidence>
<dbReference type="InterPro" id="IPR010918">
    <property type="entry name" value="PurM-like_C_dom"/>
</dbReference>
<feature type="binding site" evidence="8">
    <location>
        <position position="116"/>
    </location>
    <ligand>
        <name>Mg(2+)</name>
        <dbReference type="ChEBI" id="CHEBI:18420"/>
        <label>2</label>
    </ligand>
</feature>
<feature type="binding site" evidence="8">
    <location>
        <begin position="311"/>
        <end position="313"/>
    </location>
    <ligand>
        <name>substrate</name>
    </ligand>
</feature>
<reference evidence="12 13" key="1">
    <citation type="journal article" date="2017" name="ISME J.">
        <title>Energy and carbon metabolisms in a deep terrestrial subsurface fluid microbial community.</title>
        <authorList>
            <person name="Momper L."/>
            <person name="Jungbluth S.P."/>
            <person name="Lee M.D."/>
            <person name="Amend J.P."/>
        </authorList>
    </citation>
    <scope>NUCLEOTIDE SEQUENCE [LARGE SCALE GENOMIC DNA]</scope>
    <source>
        <strain evidence="12">SURF_26</strain>
    </source>
</reference>
<keyword evidence="4 8" id="KW-0547">Nucleotide-binding</keyword>
<protein>
    <recommendedName>
        <fullName evidence="8">Phosphoribosylformylglycinamidine synthase subunit PurL</fullName>
        <shortName evidence="8">FGAM synthase</shortName>
        <ecNumber evidence="8">6.3.5.3</ecNumber>
    </recommendedName>
    <alternativeName>
        <fullName evidence="8">Formylglycinamide ribonucleotide amidotransferase subunit II</fullName>
        <shortName evidence="8">FGAR amidotransferase II</shortName>
        <shortName evidence="8">FGAR-AT II</shortName>
    </alternativeName>
    <alternativeName>
        <fullName evidence="8">Glutamine amidotransferase PurL</fullName>
    </alternativeName>
    <alternativeName>
        <fullName evidence="8">Phosphoribosylformylglycinamidine synthase subunit II</fullName>
    </alternativeName>
</protein>
<dbReference type="SUPFAM" id="SSF56042">
    <property type="entry name" value="PurM C-terminal domain-like"/>
    <property type="match status" value="2"/>
</dbReference>
<dbReference type="GO" id="GO:0005524">
    <property type="term" value="F:ATP binding"/>
    <property type="evidence" value="ECO:0007669"/>
    <property type="project" value="UniProtKB-UniRule"/>
</dbReference>
<feature type="binding site" evidence="8">
    <location>
        <position position="536"/>
    </location>
    <ligand>
        <name>substrate</name>
    </ligand>
</feature>
<dbReference type="SUPFAM" id="SSF55326">
    <property type="entry name" value="PurM N-terminal domain-like"/>
    <property type="match status" value="2"/>
</dbReference>
<proteinExistence type="inferred from homology"/>
<comment type="subunit">
    <text evidence="8">Monomer. Part of the FGAM synthase complex composed of 1 PurL, 1 PurQ and 2 PurS subunits.</text>
</comment>
<dbReference type="PANTHER" id="PTHR43555:SF1">
    <property type="entry name" value="PHOSPHORIBOSYLFORMYLGLYCINAMIDINE SYNTHASE SUBUNIT PURL"/>
    <property type="match status" value="1"/>
</dbReference>
<dbReference type="Pfam" id="PF00586">
    <property type="entry name" value="AIRS"/>
    <property type="match status" value="2"/>
</dbReference>
<dbReference type="GO" id="GO:0005737">
    <property type="term" value="C:cytoplasm"/>
    <property type="evidence" value="ECO:0007669"/>
    <property type="project" value="UniProtKB-SubCell"/>
</dbReference>
<dbReference type="CDD" id="cd02203">
    <property type="entry name" value="PurL_repeat1"/>
    <property type="match status" value="1"/>
</dbReference>
<comment type="catalytic activity">
    <reaction evidence="8">
        <text>N(2)-formyl-N(1)-(5-phospho-beta-D-ribosyl)glycinamide + L-glutamine + ATP + H2O = 2-formamido-N(1)-(5-O-phospho-beta-D-ribosyl)acetamidine + L-glutamate + ADP + phosphate + H(+)</text>
        <dbReference type="Rhea" id="RHEA:17129"/>
        <dbReference type="ChEBI" id="CHEBI:15377"/>
        <dbReference type="ChEBI" id="CHEBI:15378"/>
        <dbReference type="ChEBI" id="CHEBI:29985"/>
        <dbReference type="ChEBI" id="CHEBI:30616"/>
        <dbReference type="ChEBI" id="CHEBI:43474"/>
        <dbReference type="ChEBI" id="CHEBI:58359"/>
        <dbReference type="ChEBI" id="CHEBI:147286"/>
        <dbReference type="ChEBI" id="CHEBI:147287"/>
        <dbReference type="ChEBI" id="CHEBI:456216"/>
        <dbReference type="EC" id="6.3.5.3"/>
    </reaction>
</comment>
<feature type="active site" description="Proton acceptor" evidence="8">
    <location>
        <position position="94"/>
    </location>
</feature>
<feature type="binding site" evidence="8">
    <location>
        <position position="534"/>
    </location>
    <ligand>
        <name>Mg(2+)</name>
        <dbReference type="ChEBI" id="CHEBI:18420"/>
        <label>1</label>
    </ligand>
</feature>
<dbReference type="InterPro" id="IPR036921">
    <property type="entry name" value="PurM-like_N_sf"/>
</dbReference>
<keyword evidence="7 8" id="KW-0460">Magnesium</keyword>
<feature type="binding site" evidence="8">
    <location>
        <position position="115"/>
    </location>
    <ligand>
        <name>substrate</name>
    </ligand>
</feature>
<comment type="caution">
    <text evidence="8">Lacks conserved residue(s) required for the propagation of feature annotation.</text>
</comment>
<evidence type="ECO:0000256" key="7">
    <source>
        <dbReference type="ARBA" id="ARBA00022842"/>
    </source>
</evidence>
<evidence type="ECO:0000256" key="6">
    <source>
        <dbReference type="ARBA" id="ARBA00022840"/>
    </source>
</evidence>
<keyword evidence="5 8" id="KW-0658">Purine biosynthesis</keyword>
<comment type="function">
    <text evidence="8">Part of the phosphoribosylformylglycinamidine synthase complex involved in the purines biosynthetic pathway. Catalyzes the ATP-dependent conversion of formylglycinamide ribonucleotide (FGAR) and glutamine to yield formylglycinamidine ribonucleotide (FGAM) and glutamate. The FGAM synthase complex is composed of three subunits. PurQ produces an ammonia molecule by converting glutamine to glutamate. PurL transfers the ammonia molecule to FGAR to form FGAM in an ATP-dependent manner. PurS interacts with PurQ and PurL and is thought to assist in the transfer of the ammonia molecule from PurQ to PurL.</text>
</comment>
<dbReference type="InterPro" id="IPR016188">
    <property type="entry name" value="PurM-like_N"/>
</dbReference>
<dbReference type="PIRSF" id="PIRSF001587">
    <property type="entry name" value="FGAM_synthase_II"/>
    <property type="match status" value="1"/>
</dbReference>
<comment type="caution">
    <text evidence="12">The sequence shown here is derived from an EMBL/GenBank/DDBJ whole genome shotgun (WGS) entry which is preliminary data.</text>
</comment>
<feature type="domain" description="PurM-like C-terminal" evidence="10">
    <location>
        <begin position="201"/>
        <end position="354"/>
    </location>
</feature>
<dbReference type="Proteomes" id="UP000266426">
    <property type="component" value="Unassembled WGS sequence"/>
</dbReference>
<comment type="subcellular location">
    <subcellularLocation>
        <location evidence="8">Cytoplasm</location>
    </subcellularLocation>
</comment>
<dbReference type="GO" id="GO:0000287">
    <property type="term" value="F:magnesium ion binding"/>
    <property type="evidence" value="ECO:0007669"/>
    <property type="project" value="UniProtKB-UniRule"/>
</dbReference>
<evidence type="ECO:0000313" key="13">
    <source>
        <dbReference type="Proteomes" id="UP000266426"/>
    </source>
</evidence>
<organism evidence="12 13">
    <name type="scientific">Candidatus Auribacter fodinae</name>
    <dbReference type="NCBI Taxonomy" id="2093366"/>
    <lineage>
        <taxon>Bacteria</taxon>
        <taxon>Pseudomonadati</taxon>
        <taxon>Candidatus Auribacterota</taxon>
        <taxon>Candidatus Auribacteria</taxon>
        <taxon>Candidatus Auribacterales</taxon>
        <taxon>Candidatus Auribacteraceae</taxon>
        <taxon>Candidatus Auribacter</taxon>
    </lineage>
</organism>
<keyword evidence="6 8" id="KW-0067">ATP-binding</keyword>
<dbReference type="FunFam" id="3.30.1330.10:FF:000004">
    <property type="entry name" value="Phosphoribosylformylglycinamidine synthase subunit PurL"/>
    <property type="match status" value="1"/>
</dbReference>
<feature type="binding site" evidence="8">
    <location>
        <position position="496"/>
    </location>
    <ligand>
        <name>ATP</name>
        <dbReference type="ChEBI" id="CHEBI:30616"/>
    </ligand>
</feature>
<evidence type="ECO:0000256" key="1">
    <source>
        <dbReference type="ARBA" id="ARBA00022490"/>
    </source>
</evidence>
<feature type="binding site" evidence="8">
    <location>
        <position position="239"/>
    </location>
    <ligand>
        <name>substrate</name>
    </ligand>
</feature>
<feature type="domain" description="PurM-like N-terminal" evidence="9">
    <location>
        <begin position="440"/>
        <end position="558"/>
    </location>
</feature>
<dbReference type="InterPro" id="IPR010074">
    <property type="entry name" value="PRibForGlyAmidine_synth_PurL"/>
</dbReference>
<evidence type="ECO:0000256" key="5">
    <source>
        <dbReference type="ARBA" id="ARBA00022755"/>
    </source>
</evidence>
<evidence type="ECO:0000256" key="3">
    <source>
        <dbReference type="ARBA" id="ARBA00022723"/>
    </source>
</evidence>
<evidence type="ECO:0000256" key="4">
    <source>
        <dbReference type="ARBA" id="ARBA00022741"/>
    </source>
</evidence>
<feature type="binding site" evidence="8">
    <location>
        <position position="92"/>
    </location>
    <ligand>
        <name>Mg(2+)</name>
        <dbReference type="ChEBI" id="CHEBI:18420"/>
        <label>1</label>
    </ligand>
</feature>
<dbReference type="GO" id="GO:0006189">
    <property type="term" value="P:'de novo' IMP biosynthetic process"/>
    <property type="evidence" value="ECO:0007669"/>
    <property type="project" value="UniProtKB-UniRule"/>
</dbReference>
<dbReference type="UniPathway" id="UPA00074">
    <property type="reaction ID" value="UER00128"/>
</dbReference>
<dbReference type="Pfam" id="PF18072">
    <property type="entry name" value="FGAR-AT_linker"/>
    <property type="match status" value="1"/>
</dbReference>
<evidence type="ECO:0000256" key="2">
    <source>
        <dbReference type="ARBA" id="ARBA00022598"/>
    </source>
</evidence>
<feature type="binding site" evidence="8">
    <location>
        <position position="90"/>
    </location>
    <ligand>
        <name>ATP</name>
        <dbReference type="ChEBI" id="CHEBI:30616"/>
    </ligand>
</feature>
<comment type="similarity">
    <text evidence="8">Belongs to the FGAMS family.</text>
</comment>
<feature type="domain" description="PurM-like N-terminal" evidence="9">
    <location>
        <begin position="74"/>
        <end position="187"/>
    </location>
</feature>
<feature type="domain" description="PurM-like C-terminal" evidence="10">
    <location>
        <begin position="572"/>
        <end position="715"/>
    </location>
</feature>
<evidence type="ECO:0000259" key="11">
    <source>
        <dbReference type="Pfam" id="PF18072"/>
    </source>
</evidence>
<dbReference type="Gene3D" id="3.30.1330.10">
    <property type="entry name" value="PurM-like, N-terminal domain"/>
    <property type="match status" value="2"/>
</dbReference>
<feature type="domain" description="Phosphoribosylformylglycinamidine synthase linker" evidence="11">
    <location>
        <begin position="10"/>
        <end position="51"/>
    </location>
</feature>
<dbReference type="PANTHER" id="PTHR43555">
    <property type="entry name" value="PHOSPHORIBOSYLFORMYLGLYCINAMIDINE SYNTHASE SUBUNIT PURL"/>
    <property type="match status" value="1"/>
</dbReference>
<evidence type="ECO:0000259" key="9">
    <source>
        <dbReference type="Pfam" id="PF00586"/>
    </source>
</evidence>
<name>A0A3A4R190_9BACT</name>
<feature type="binding site" evidence="8">
    <location>
        <position position="50"/>
    </location>
    <ligand>
        <name>ATP</name>
        <dbReference type="ChEBI" id="CHEBI:30616"/>
    </ligand>
</feature>
<dbReference type="EC" id="6.3.5.3" evidence="8"/>
<dbReference type="EMBL" id="QZJZ01000093">
    <property type="protein sequence ID" value="RJP56577.1"/>
    <property type="molecule type" value="Genomic_DNA"/>
</dbReference>
<feature type="binding site" evidence="8">
    <location>
        <position position="533"/>
    </location>
    <ligand>
        <name>ATP</name>
        <dbReference type="ChEBI" id="CHEBI:30616"/>
    </ligand>
</feature>
<gene>
    <name evidence="8 12" type="primary">purL</name>
    <name evidence="12" type="ORF">C4541_12005</name>
</gene>
<dbReference type="InterPro" id="IPR036676">
    <property type="entry name" value="PurM-like_C_sf"/>
</dbReference>
<keyword evidence="2 8" id="KW-0436">Ligase</keyword>
<dbReference type="HAMAP" id="MF_00420">
    <property type="entry name" value="PurL_2"/>
    <property type="match status" value="1"/>
</dbReference>
<feature type="binding site" evidence="8">
    <location>
        <begin position="93"/>
        <end position="96"/>
    </location>
    <ligand>
        <name>substrate</name>
    </ligand>
</feature>
<dbReference type="Gene3D" id="3.90.650.10">
    <property type="entry name" value="PurM-like C-terminal domain"/>
    <property type="match status" value="2"/>
</dbReference>
<keyword evidence="1 8" id="KW-0963">Cytoplasm</keyword>
<sequence>MKEQEVTLQVALEHGLTEQEFSTICSILGRTPNFTELGVFSVMWSEHCSYKNSRAWLKKFPTTGPSVMVKAGDENAGIIDIGDGLAVSFKIESHNHPSAVEPFQGAATGIGGIIRDIFTMGARPIALMNSLRFGKLSAPNVRRLLDGVVRGISHYGNCIGIPTVGGEIYFDSTYEGNPLVNVFCLGILKHEDIALGKASGVGNSVYYVGAATGRDGIHGATFASEELNEASEDRRPSVQVGDPFMEKLLVEACLELLQTDAVVGIQDMGAAGLTCSTCETASRGGAGIEIELAKVPQREKGMIPYEILLSESQERMLVIVKKGSESEVEAIFDKWDLHAVNIGQVTDDGKMRVKFHGETVVDVPAKALADEAPVYHRAFKEPAYYKQQQIINLANVREPVSYAATFKSLLSNPSIASKKWVYEQYDHMVMTNTVVLPGKADAAVIRLKGTEKLLAITTDCNGRYCYLDPYIGGQIAVAEAARNVVCSGGKPIGVTDCLNFGNPMKEEIFWQFKNCIEGVADACKAFNIPVTGGNVSFYNENPRGAVDPTPVIGLVGLIESQNHVTTAGFKNAGDTIILLGPLDSTIGGSEYLAQEHGIKGGKLPEFDMKLEKAVQSFCYELIKNGLVKSAHDCAEGGLAVTLAECAIIGSEKGMHLGAKVALPDTGNRADSILFGERQSRIIITVNKEHTENIVKQAQQKQIPANIIGSVVSDRFELKYANKVLIEESVSSIHDIYYSALEVSLS</sequence>
<feature type="binding site" evidence="8">
    <location>
        <position position="267"/>
    </location>
    <ligand>
        <name>Mg(2+)</name>
        <dbReference type="ChEBI" id="CHEBI:18420"/>
        <label>2</label>
    </ligand>
</feature>
<dbReference type="Pfam" id="PF02769">
    <property type="entry name" value="AIRS_C"/>
    <property type="match status" value="2"/>
</dbReference>
<dbReference type="NCBIfam" id="NF002290">
    <property type="entry name" value="PRK01213.1"/>
    <property type="match status" value="1"/>
</dbReference>
<keyword evidence="3 8" id="KW-0479">Metal-binding</keyword>